<gene>
    <name evidence="3" type="ORF">PVAG01_05826</name>
</gene>
<proteinExistence type="predicted"/>
<name>A0ABR4PEF7_9HELO</name>
<dbReference type="EMBL" id="JBFCZG010000005">
    <property type="protein sequence ID" value="KAL3421670.1"/>
    <property type="molecule type" value="Genomic_DNA"/>
</dbReference>
<keyword evidence="2" id="KW-0812">Transmembrane</keyword>
<reference evidence="3 4" key="1">
    <citation type="submission" date="2024-06" db="EMBL/GenBank/DDBJ databases">
        <title>Complete genome of Phlyctema vagabunda strain 19-DSS-EL-015.</title>
        <authorList>
            <person name="Fiorenzani C."/>
        </authorList>
    </citation>
    <scope>NUCLEOTIDE SEQUENCE [LARGE SCALE GENOMIC DNA]</scope>
    <source>
        <strain evidence="3 4">19-DSS-EL-015</strain>
    </source>
</reference>
<keyword evidence="2" id="KW-0472">Membrane</keyword>
<feature type="transmembrane region" description="Helical" evidence="2">
    <location>
        <begin position="118"/>
        <end position="138"/>
    </location>
</feature>
<keyword evidence="4" id="KW-1185">Reference proteome</keyword>
<dbReference type="Proteomes" id="UP001629113">
    <property type="component" value="Unassembled WGS sequence"/>
</dbReference>
<evidence type="ECO:0000313" key="4">
    <source>
        <dbReference type="Proteomes" id="UP001629113"/>
    </source>
</evidence>
<feature type="compositionally biased region" description="Polar residues" evidence="1">
    <location>
        <begin position="15"/>
        <end position="37"/>
    </location>
</feature>
<accession>A0ABR4PEF7</accession>
<evidence type="ECO:0008006" key="5">
    <source>
        <dbReference type="Google" id="ProtNLM"/>
    </source>
</evidence>
<protein>
    <recommendedName>
        <fullName evidence="5">Transmembrane protein</fullName>
    </recommendedName>
</protein>
<feature type="region of interest" description="Disordered" evidence="1">
    <location>
        <begin position="1"/>
        <end position="37"/>
    </location>
</feature>
<organism evidence="3 4">
    <name type="scientific">Phlyctema vagabunda</name>
    <dbReference type="NCBI Taxonomy" id="108571"/>
    <lineage>
        <taxon>Eukaryota</taxon>
        <taxon>Fungi</taxon>
        <taxon>Dikarya</taxon>
        <taxon>Ascomycota</taxon>
        <taxon>Pezizomycotina</taxon>
        <taxon>Leotiomycetes</taxon>
        <taxon>Helotiales</taxon>
        <taxon>Dermateaceae</taxon>
        <taxon>Phlyctema</taxon>
    </lineage>
</organism>
<sequence length="149" mass="16574">MSSPKQTRKSDDAGTLSQQAQPITPLCTTSEHNNYSNPPSYIQSLTMSQTEDHSIELATLSENTHNPPARAPVNSATSASVVDLQNQHFYVENYEAQRRLEEAQRYNLELKAAYRSKVLLGAIFMLVITFIAIFVVYMNSVPGNASRAH</sequence>
<evidence type="ECO:0000256" key="2">
    <source>
        <dbReference type="SAM" id="Phobius"/>
    </source>
</evidence>
<evidence type="ECO:0000313" key="3">
    <source>
        <dbReference type="EMBL" id="KAL3421670.1"/>
    </source>
</evidence>
<comment type="caution">
    <text evidence="3">The sequence shown here is derived from an EMBL/GenBank/DDBJ whole genome shotgun (WGS) entry which is preliminary data.</text>
</comment>
<evidence type="ECO:0000256" key="1">
    <source>
        <dbReference type="SAM" id="MobiDB-lite"/>
    </source>
</evidence>
<keyword evidence="2" id="KW-1133">Transmembrane helix</keyword>